<dbReference type="RefSeq" id="WP_074921347.1">
    <property type="nucleotide sequence ID" value="NZ_CP141274.1"/>
</dbReference>
<organism evidence="1 2">
    <name type="scientific">Delftia lacustris</name>
    <dbReference type="NCBI Taxonomy" id="558537"/>
    <lineage>
        <taxon>Bacteria</taxon>
        <taxon>Pseudomonadati</taxon>
        <taxon>Pseudomonadota</taxon>
        <taxon>Betaproteobacteria</taxon>
        <taxon>Burkholderiales</taxon>
        <taxon>Comamonadaceae</taxon>
        <taxon>Delftia</taxon>
    </lineage>
</organism>
<dbReference type="EMBL" id="FNPE01000004">
    <property type="protein sequence ID" value="SDY40722.1"/>
    <property type="molecule type" value="Genomic_DNA"/>
</dbReference>
<reference evidence="1 2" key="1">
    <citation type="submission" date="2016-10" db="EMBL/GenBank/DDBJ databases">
        <authorList>
            <person name="de Groot N.N."/>
        </authorList>
    </citation>
    <scope>NUCLEOTIDE SEQUENCE [LARGE SCALE GENOMIC DNA]</scope>
    <source>
        <strain evidence="1 2">LMG 24775</strain>
    </source>
</reference>
<dbReference type="NCBIfam" id="NF033429">
    <property type="entry name" value="ImuA_translesion"/>
    <property type="match status" value="1"/>
</dbReference>
<evidence type="ECO:0000313" key="1">
    <source>
        <dbReference type="EMBL" id="SDY40722.1"/>
    </source>
</evidence>
<name>A0A1H3JLB2_9BURK</name>
<protein>
    <submittedName>
        <fullName evidence="1">Protein ImuA</fullName>
    </submittedName>
</protein>
<proteinExistence type="predicted"/>
<dbReference type="GeneID" id="94691853"/>
<gene>
    <name evidence="1" type="ORF">SAMN05421547_104315</name>
</gene>
<dbReference type="InterPro" id="IPR027417">
    <property type="entry name" value="P-loop_NTPase"/>
</dbReference>
<dbReference type="Gene3D" id="3.40.50.300">
    <property type="entry name" value="P-loop containing nucleotide triphosphate hydrolases"/>
    <property type="match status" value="1"/>
</dbReference>
<evidence type="ECO:0000313" key="2">
    <source>
        <dbReference type="Proteomes" id="UP000183417"/>
    </source>
</evidence>
<dbReference type="AlphaFoldDB" id="A0A1H3JLB2"/>
<dbReference type="InterPro" id="IPR047610">
    <property type="entry name" value="ImuA_translesion"/>
</dbReference>
<accession>A0A1H3JLB2</accession>
<sequence>MTTPHASQPAQPAPMAGAARVLPQLQGVWRGDGWQQALQQRVQPSGHALLDAQLPGGGWPLGAMVELLQPAHGHAEWPLLLPGLAALMQRSAGQVVLVAPPCRPFAPGLEAAGVAAHRLCCVEADTHPGAHPGAHPAGDGAGLAWVCEQALRCRDVLAVLAWLPAGLPMATLRRLQWAAAAQGRILWLWREASAALQTVASPAPLRLRVETELGEPGEGGTPACLRVQLLKRRGPALEHPLKLPLHHWAWQDVLQAQALRRTRQAGEAQRWLHGHGQLLPAEAPALQAAAHTLG</sequence>
<dbReference type="SUPFAM" id="SSF52540">
    <property type="entry name" value="P-loop containing nucleoside triphosphate hydrolases"/>
    <property type="match status" value="1"/>
</dbReference>
<dbReference type="Proteomes" id="UP000183417">
    <property type="component" value="Unassembled WGS sequence"/>
</dbReference>